<dbReference type="Gene3D" id="1.10.287.1490">
    <property type="match status" value="1"/>
</dbReference>
<evidence type="ECO:0000313" key="3">
    <source>
        <dbReference type="Proteomes" id="UP001338582"/>
    </source>
</evidence>
<feature type="region of interest" description="Disordered" evidence="1">
    <location>
        <begin position="21"/>
        <end position="54"/>
    </location>
</feature>
<dbReference type="GeneID" id="88174434"/>
<proteinExistence type="predicted"/>
<evidence type="ECO:0008006" key="4">
    <source>
        <dbReference type="Google" id="ProtNLM"/>
    </source>
</evidence>
<evidence type="ECO:0000313" key="2">
    <source>
        <dbReference type="EMBL" id="WPK26025.1"/>
    </source>
</evidence>
<gene>
    <name evidence="2" type="ORF">PUMCH_003370</name>
</gene>
<accession>A0AAX4HE83</accession>
<dbReference type="Proteomes" id="UP001338582">
    <property type="component" value="Chromosome 4"/>
</dbReference>
<organism evidence="2 3">
    <name type="scientific">Australozyma saopauloensis</name>
    <dbReference type="NCBI Taxonomy" id="291208"/>
    <lineage>
        <taxon>Eukaryota</taxon>
        <taxon>Fungi</taxon>
        <taxon>Dikarya</taxon>
        <taxon>Ascomycota</taxon>
        <taxon>Saccharomycotina</taxon>
        <taxon>Pichiomycetes</taxon>
        <taxon>Metschnikowiaceae</taxon>
        <taxon>Australozyma</taxon>
    </lineage>
</organism>
<dbReference type="RefSeq" id="XP_062878407.1">
    <property type="nucleotide sequence ID" value="XM_063022337.1"/>
</dbReference>
<name>A0AAX4HE83_9ASCO</name>
<protein>
    <recommendedName>
        <fullName evidence="4">Autophagy-related protein 16 domain-containing protein</fullName>
    </recommendedName>
</protein>
<sequence length="161" mass="18617">MSETPALSLKERLENARKKYEEIKSRRSTPLSLHTSSIAPGSDESTSVVSEQLRTENEDLKSQIKELNSTVEQQKATIKKLRNEATELKLDRMDLEERIGELEEEVKSLQPQQKAQGFKDTSIQLLELKPKAVVDFKDQIMKWKDWQVDMRTWNTATRAEV</sequence>
<dbReference type="EMBL" id="CP138897">
    <property type="protein sequence ID" value="WPK26025.1"/>
    <property type="molecule type" value="Genomic_DNA"/>
</dbReference>
<feature type="compositionally biased region" description="Polar residues" evidence="1">
    <location>
        <begin position="28"/>
        <end position="52"/>
    </location>
</feature>
<keyword evidence="3" id="KW-1185">Reference proteome</keyword>
<dbReference type="AlphaFoldDB" id="A0AAX4HE83"/>
<evidence type="ECO:0000256" key="1">
    <source>
        <dbReference type="SAM" id="MobiDB-lite"/>
    </source>
</evidence>
<dbReference type="KEGG" id="asau:88174434"/>
<reference evidence="2 3" key="1">
    <citation type="submission" date="2023-10" db="EMBL/GenBank/DDBJ databases">
        <title>Draft Genome Sequence of Candida saopaulonensis from a very Premature Infant with Sepsis.</title>
        <authorList>
            <person name="Ning Y."/>
            <person name="Dai R."/>
            <person name="Xiao M."/>
            <person name="Xu Y."/>
            <person name="Yan Q."/>
            <person name="Zhang L."/>
        </authorList>
    </citation>
    <scope>NUCLEOTIDE SEQUENCE [LARGE SCALE GENOMIC DNA]</scope>
    <source>
        <strain evidence="2 3">19XY460</strain>
    </source>
</reference>